<evidence type="ECO:0000313" key="7">
    <source>
        <dbReference type="Proteomes" id="UP000504606"/>
    </source>
</evidence>
<dbReference type="PANTHER" id="PTHR11431:SF51">
    <property type="entry name" value="FERRITIN"/>
    <property type="match status" value="1"/>
</dbReference>
<dbReference type="GO" id="GO:0008198">
    <property type="term" value="F:ferrous iron binding"/>
    <property type="evidence" value="ECO:0007669"/>
    <property type="project" value="TreeGrafter"/>
</dbReference>
<evidence type="ECO:0000256" key="6">
    <source>
        <dbReference type="RuleBase" id="RU361145"/>
    </source>
</evidence>
<accession>A0A6J1ST08</accession>
<keyword evidence="3 5" id="KW-0479">Metal-binding</keyword>
<evidence type="ECO:0000256" key="2">
    <source>
        <dbReference type="ARBA" id="ARBA00022434"/>
    </source>
</evidence>
<dbReference type="Gene3D" id="1.20.1260.10">
    <property type="match status" value="1"/>
</dbReference>
<dbReference type="GO" id="GO:0006879">
    <property type="term" value="P:intracellular iron ion homeostasis"/>
    <property type="evidence" value="ECO:0007669"/>
    <property type="project" value="UniProtKB-KW"/>
</dbReference>
<keyword evidence="2 6" id="KW-0409">Iron storage</keyword>
<comment type="function">
    <text evidence="6">Stores iron in a soluble, non-toxic, readily available form. Important for iron homeostasis. Iron is taken up in the ferrous form and deposited as ferric hydroxides after oxidation.</text>
</comment>
<dbReference type="Proteomes" id="UP000504606">
    <property type="component" value="Unplaced"/>
</dbReference>
<dbReference type="AlphaFoldDB" id="A0A6J1ST08"/>
<dbReference type="PANTHER" id="PTHR11431">
    <property type="entry name" value="FERRITIN"/>
    <property type="match status" value="1"/>
</dbReference>
<dbReference type="GO" id="GO:0005737">
    <property type="term" value="C:cytoplasm"/>
    <property type="evidence" value="ECO:0007669"/>
    <property type="project" value="TreeGrafter"/>
</dbReference>
<evidence type="ECO:0000256" key="5">
    <source>
        <dbReference type="PIRSR" id="PIRSR601519-1"/>
    </source>
</evidence>
<dbReference type="InterPro" id="IPR009078">
    <property type="entry name" value="Ferritin-like_SF"/>
</dbReference>
<dbReference type="SUPFAM" id="SSF47240">
    <property type="entry name" value="Ferritin-like"/>
    <property type="match status" value="1"/>
</dbReference>
<dbReference type="Pfam" id="PF00210">
    <property type="entry name" value="Ferritin"/>
    <property type="match status" value="1"/>
</dbReference>
<evidence type="ECO:0000256" key="3">
    <source>
        <dbReference type="ARBA" id="ARBA00022723"/>
    </source>
</evidence>
<name>A0A6J1ST08_FRAOC</name>
<dbReference type="InterPro" id="IPR012347">
    <property type="entry name" value="Ferritin-like"/>
</dbReference>
<dbReference type="GO" id="GO:0008199">
    <property type="term" value="F:ferric iron binding"/>
    <property type="evidence" value="ECO:0007669"/>
    <property type="project" value="InterPro"/>
</dbReference>
<dbReference type="GeneID" id="113210300"/>
<dbReference type="KEGG" id="foc:113210300"/>
<dbReference type="RefSeq" id="XP_026284012.1">
    <property type="nucleotide sequence ID" value="XM_026428227.2"/>
</dbReference>
<gene>
    <name evidence="8" type="primary">LOC113210300</name>
</gene>
<dbReference type="GO" id="GO:0006826">
    <property type="term" value="P:iron ion transport"/>
    <property type="evidence" value="ECO:0007669"/>
    <property type="project" value="InterPro"/>
</dbReference>
<proteinExistence type="inferred from homology"/>
<organism evidence="7 8">
    <name type="scientific">Frankliniella occidentalis</name>
    <name type="common">Western flower thrips</name>
    <name type="synonym">Euthrips occidentalis</name>
    <dbReference type="NCBI Taxonomy" id="133901"/>
    <lineage>
        <taxon>Eukaryota</taxon>
        <taxon>Metazoa</taxon>
        <taxon>Ecdysozoa</taxon>
        <taxon>Arthropoda</taxon>
        <taxon>Hexapoda</taxon>
        <taxon>Insecta</taxon>
        <taxon>Pterygota</taxon>
        <taxon>Neoptera</taxon>
        <taxon>Paraneoptera</taxon>
        <taxon>Thysanoptera</taxon>
        <taxon>Terebrantia</taxon>
        <taxon>Thripoidea</taxon>
        <taxon>Thripidae</taxon>
        <taxon>Frankliniella</taxon>
    </lineage>
</organism>
<dbReference type="PROSITE" id="PS50905">
    <property type="entry name" value="FERRITIN_LIKE"/>
    <property type="match status" value="1"/>
</dbReference>
<feature type="binding site" evidence="5">
    <location>
        <position position="108"/>
    </location>
    <ligand>
        <name>Fe cation</name>
        <dbReference type="ChEBI" id="CHEBI:24875"/>
        <label>2</label>
    </ligand>
</feature>
<keyword evidence="4 5" id="KW-0408">Iron</keyword>
<dbReference type="InterPro" id="IPR009040">
    <property type="entry name" value="Ferritin-like_diiron"/>
</dbReference>
<dbReference type="InterPro" id="IPR008331">
    <property type="entry name" value="Ferritin_DPS_dom"/>
</dbReference>
<dbReference type="InterPro" id="IPR001519">
    <property type="entry name" value="Ferritin"/>
</dbReference>
<reference evidence="8" key="1">
    <citation type="submission" date="2025-08" db="UniProtKB">
        <authorList>
            <consortium name="RefSeq"/>
        </authorList>
    </citation>
    <scope>IDENTIFICATION</scope>
    <source>
        <tissue evidence="8">Whole organism</tissue>
    </source>
</reference>
<evidence type="ECO:0000256" key="4">
    <source>
        <dbReference type="ARBA" id="ARBA00023004"/>
    </source>
</evidence>
<dbReference type="CDD" id="cd01056">
    <property type="entry name" value="Euk_Ferritin"/>
    <property type="match status" value="1"/>
</dbReference>
<sequence length="229" mass="25525">MKGLLGMVAVALVVALASADSGAETENYCYHDVSVSCSAGAEESSSTNCNAVYGSAHNVMEDISNYVNTHITRSFQYLLMSTHFGSYEANRPGFEKLFRVLSDQAWNHAQGLIKHMTKRGGKMDFEHREEDKLAERNPKKAVYELRELEGLARALDIQKSLAKQAFNLHKKSKDPELNQYLEEEFIEGHADTIRNLAGHTTDLKSLSKGPDASLSVYLFDEYLLKKLSG</sequence>
<dbReference type="CTD" id="44965"/>
<comment type="similarity">
    <text evidence="1 6">Belongs to the ferritin family.</text>
</comment>
<evidence type="ECO:0000313" key="8">
    <source>
        <dbReference type="RefSeq" id="XP_026284012.1"/>
    </source>
</evidence>
<keyword evidence="7" id="KW-1185">Reference proteome</keyword>
<evidence type="ECO:0000256" key="1">
    <source>
        <dbReference type="ARBA" id="ARBA00007513"/>
    </source>
</evidence>
<protein>
    <recommendedName>
        <fullName evidence="6">Ferritin</fullName>
    </recommendedName>
</protein>
<dbReference type="OrthoDB" id="6363126at2759"/>